<keyword evidence="1" id="KW-1133">Transmembrane helix</keyword>
<dbReference type="Proteomes" id="UP000544872">
    <property type="component" value="Unassembled WGS sequence"/>
</dbReference>
<organism evidence="2 3">
    <name type="scientific">Novispirillum itersonii</name>
    <name type="common">Aquaspirillum itersonii</name>
    <dbReference type="NCBI Taxonomy" id="189"/>
    <lineage>
        <taxon>Bacteria</taxon>
        <taxon>Pseudomonadati</taxon>
        <taxon>Pseudomonadota</taxon>
        <taxon>Alphaproteobacteria</taxon>
        <taxon>Rhodospirillales</taxon>
        <taxon>Novispirillaceae</taxon>
        <taxon>Novispirillum</taxon>
    </lineage>
</organism>
<evidence type="ECO:0000256" key="1">
    <source>
        <dbReference type="SAM" id="Phobius"/>
    </source>
</evidence>
<evidence type="ECO:0008006" key="4">
    <source>
        <dbReference type="Google" id="ProtNLM"/>
    </source>
</evidence>
<dbReference type="EMBL" id="JACIIX010000019">
    <property type="protein sequence ID" value="MBB6212239.1"/>
    <property type="molecule type" value="Genomic_DNA"/>
</dbReference>
<sequence>MSIRFLRSAAVYAVLGLGLGIYMAASQQFSLRPVHAHALLGGWLSMAVMGLIYKAFPAMNDRFLAPAHFWLHSLGLPVMLAGVAAIHSGRADSGEPLAGIGSILFGLGVIAFAVNLWRNAAARP</sequence>
<feature type="transmembrane region" description="Helical" evidence="1">
    <location>
        <begin position="68"/>
        <end position="86"/>
    </location>
</feature>
<dbReference type="AlphaFoldDB" id="A0A7X0DPD6"/>
<gene>
    <name evidence="2" type="ORF">FHS48_003689</name>
</gene>
<keyword evidence="1" id="KW-0472">Membrane</keyword>
<dbReference type="RefSeq" id="WP_184265848.1">
    <property type="nucleotide sequence ID" value="NZ_JACIIX010000019.1"/>
</dbReference>
<evidence type="ECO:0000313" key="2">
    <source>
        <dbReference type="EMBL" id="MBB6212239.1"/>
    </source>
</evidence>
<accession>A0A7X0DPD6</accession>
<name>A0A7X0DPD6_NOVIT</name>
<evidence type="ECO:0000313" key="3">
    <source>
        <dbReference type="Proteomes" id="UP000544872"/>
    </source>
</evidence>
<feature type="transmembrane region" description="Helical" evidence="1">
    <location>
        <begin position="36"/>
        <end position="56"/>
    </location>
</feature>
<feature type="transmembrane region" description="Helical" evidence="1">
    <location>
        <begin position="98"/>
        <end position="117"/>
    </location>
</feature>
<dbReference type="InterPro" id="IPR036927">
    <property type="entry name" value="Cyt_c_oxase-like_su1_sf"/>
</dbReference>
<dbReference type="Gene3D" id="1.20.210.10">
    <property type="entry name" value="Cytochrome c oxidase-like, subunit I domain"/>
    <property type="match status" value="1"/>
</dbReference>
<comment type="caution">
    <text evidence="2">The sequence shown here is derived from an EMBL/GenBank/DDBJ whole genome shotgun (WGS) entry which is preliminary data.</text>
</comment>
<reference evidence="2 3" key="1">
    <citation type="submission" date="2020-08" db="EMBL/GenBank/DDBJ databases">
        <title>Genomic Encyclopedia of Type Strains, Phase IV (KMG-IV): sequencing the most valuable type-strain genomes for metagenomic binning, comparative biology and taxonomic classification.</title>
        <authorList>
            <person name="Goeker M."/>
        </authorList>
    </citation>
    <scope>NUCLEOTIDE SEQUENCE [LARGE SCALE GENOMIC DNA]</scope>
    <source>
        <strain evidence="2 3">DSM 11590</strain>
    </source>
</reference>
<proteinExistence type="predicted"/>
<keyword evidence="1" id="KW-0812">Transmembrane</keyword>
<keyword evidence="3" id="KW-1185">Reference proteome</keyword>
<dbReference type="SUPFAM" id="SSF81442">
    <property type="entry name" value="Cytochrome c oxidase subunit I-like"/>
    <property type="match status" value="1"/>
</dbReference>
<protein>
    <recommendedName>
        <fullName evidence="4">Cytochrome-c oxidase</fullName>
    </recommendedName>
</protein>